<gene>
    <name evidence="1" type="ORF">SAMN05216289_104136</name>
</gene>
<reference evidence="1 2" key="1">
    <citation type="submission" date="2016-10" db="EMBL/GenBank/DDBJ databases">
        <authorList>
            <person name="de Groot N.N."/>
        </authorList>
    </citation>
    <scope>NUCLEOTIDE SEQUENCE [LARGE SCALE GENOMIC DNA]</scope>
    <source>
        <strain evidence="1 2">CGMCC 1.7659</strain>
    </source>
</reference>
<dbReference type="Gene3D" id="2.60.40.10">
    <property type="entry name" value="Immunoglobulins"/>
    <property type="match status" value="1"/>
</dbReference>
<dbReference type="EMBL" id="FOVF01000004">
    <property type="protein sequence ID" value="SFN10578.1"/>
    <property type="molecule type" value="Genomic_DNA"/>
</dbReference>
<accession>A0A1I4WA59</accession>
<dbReference type="Proteomes" id="UP000198575">
    <property type="component" value="Unassembled WGS sequence"/>
</dbReference>
<evidence type="ECO:0000313" key="2">
    <source>
        <dbReference type="Proteomes" id="UP000198575"/>
    </source>
</evidence>
<protein>
    <recommendedName>
        <fullName evidence="3">IPTL-CTERM protein sorting domain-containing protein</fullName>
    </recommendedName>
</protein>
<dbReference type="InterPro" id="IPR013783">
    <property type="entry name" value="Ig-like_fold"/>
</dbReference>
<keyword evidence="2" id="KW-1185">Reference proteome</keyword>
<dbReference type="AlphaFoldDB" id="A0A1I4WA59"/>
<dbReference type="RefSeq" id="WP_092405450.1">
    <property type="nucleotide sequence ID" value="NZ_FOVF01000004.1"/>
</dbReference>
<name>A0A1I4WA59_9GAMM</name>
<organism evidence="1 2">
    <name type="scientific">Dokdonella immobilis</name>
    <dbReference type="NCBI Taxonomy" id="578942"/>
    <lineage>
        <taxon>Bacteria</taxon>
        <taxon>Pseudomonadati</taxon>
        <taxon>Pseudomonadota</taxon>
        <taxon>Gammaproteobacteria</taxon>
        <taxon>Lysobacterales</taxon>
        <taxon>Rhodanobacteraceae</taxon>
        <taxon>Dokdonella</taxon>
    </lineage>
</organism>
<sequence length="107" mass="10691">MTAITAALAPFAEVVGGTCGTVPFNLTAGSSCTVLYSFTPTAPGPYSQDVTITADVGTATATLSGNGAAGAVDAVDLDAVSPMAALLLLRGLGLMAMRTMRHSRRVS</sequence>
<evidence type="ECO:0008006" key="3">
    <source>
        <dbReference type="Google" id="ProtNLM"/>
    </source>
</evidence>
<proteinExistence type="predicted"/>
<evidence type="ECO:0000313" key="1">
    <source>
        <dbReference type="EMBL" id="SFN10578.1"/>
    </source>
</evidence>